<dbReference type="GO" id="GO:0006888">
    <property type="term" value="P:endoplasmic reticulum to Golgi vesicle-mediated transport"/>
    <property type="evidence" value="ECO:0007669"/>
    <property type="project" value="InterPro"/>
</dbReference>
<dbReference type="EMBL" id="ML975165">
    <property type="protein sequence ID" value="KAF1810628.1"/>
    <property type="molecule type" value="Genomic_DNA"/>
</dbReference>
<feature type="compositionally biased region" description="Polar residues" evidence="2">
    <location>
        <begin position="1"/>
        <end position="10"/>
    </location>
</feature>
<dbReference type="RefSeq" id="XP_033532259.1">
    <property type="nucleotide sequence ID" value="XM_033680784.1"/>
</dbReference>
<reference evidence="5" key="2">
    <citation type="submission" date="2020-04" db="EMBL/GenBank/DDBJ databases">
        <authorList>
            <consortium name="NCBI Genome Project"/>
        </authorList>
    </citation>
    <scope>NUCLEOTIDE SEQUENCE</scope>
    <source>
        <strain evidence="5">CBS 781.70</strain>
    </source>
</reference>
<reference evidence="3 5" key="1">
    <citation type="submission" date="2020-01" db="EMBL/GenBank/DDBJ databases">
        <authorList>
            <consortium name="DOE Joint Genome Institute"/>
            <person name="Haridas S."/>
            <person name="Albert R."/>
            <person name="Binder M."/>
            <person name="Bloem J."/>
            <person name="Labutti K."/>
            <person name="Salamov A."/>
            <person name="Andreopoulos B."/>
            <person name="Baker S.E."/>
            <person name="Barry K."/>
            <person name="Bills G."/>
            <person name="Bluhm B.H."/>
            <person name="Cannon C."/>
            <person name="Castanera R."/>
            <person name="Culley D.E."/>
            <person name="Daum C."/>
            <person name="Ezra D."/>
            <person name="Gonzalez J.B."/>
            <person name="Henrissat B."/>
            <person name="Kuo A."/>
            <person name="Liang C."/>
            <person name="Lipzen A."/>
            <person name="Lutzoni F."/>
            <person name="Magnuson J."/>
            <person name="Mondo S."/>
            <person name="Nolan M."/>
            <person name="Ohm R."/>
            <person name="Pangilinan J."/>
            <person name="Park H.-J."/>
            <person name="Ramirez L."/>
            <person name="Alfaro M."/>
            <person name="Sun H."/>
            <person name="Tritt A."/>
            <person name="Yoshinaga Y."/>
            <person name="Zwiers L.-H."/>
            <person name="Turgeon B.G."/>
            <person name="Goodwin S.B."/>
            <person name="Spatafora J.W."/>
            <person name="Crous P.W."/>
            <person name="Grigoriev I.V."/>
        </authorList>
    </citation>
    <scope>NUCLEOTIDE SEQUENCE</scope>
    <source>
        <strain evidence="3 5">CBS 781.70</strain>
    </source>
</reference>
<dbReference type="PROSITE" id="PS51386">
    <property type="entry name" value="RINT1_TIP20"/>
    <property type="match status" value="1"/>
</dbReference>
<organism evidence="3">
    <name type="scientific">Eremomyces bilateralis CBS 781.70</name>
    <dbReference type="NCBI Taxonomy" id="1392243"/>
    <lineage>
        <taxon>Eukaryota</taxon>
        <taxon>Fungi</taxon>
        <taxon>Dikarya</taxon>
        <taxon>Ascomycota</taxon>
        <taxon>Pezizomycotina</taxon>
        <taxon>Dothideomycetes</taxon>
        <taxon>Dothideomycetes incertae sedis</taxon>
        <taxon>Eremomycetales</taxon>
        <taxon>Eremomycetaceae</taxon>
        <taxon>Eremomyces</taxon>
    </lineage>
</organism>
<accession>A0A6G1FXZ3</accession>
<dbReference type="Gene3D" id="1.20.58.1420">
    <property type="entry name" value="Dsl1p vesicle tethering complex, Tip20p subunit, domain B"/>
    <property type="match status" value="1"/>
</dbReference>
<dbReference type="AlphaFoldDB" id="A0A6G1FXZ3"/>
<evidence type="ECO:0000313" key="3">
    <source>
        <dbReference type="EMBL" id="KAF1810628.1"/>
    </source>
</evidence>
<proteinExistence type="predicted"/>
<evidence type="ECO:0000256" key="2">
    <source>
        <dbReference type="SAM" id="MobiDB-lite"/>
    </source>
</evidence>
<dbReference type="PANTHER" id="PTHR13520:SF0">
    <property type="entry name" value="RAD50-INTERACTING PROTEIN 1"/>
    <property type="match status" value="1"/>
</dbReference>
<dbReference type="GO" id="GO:0060628">
    <property type="term" value="P:regulation of ER to Golgi vesicle-mediated transport"/>
    <property type="evidence" value="ECO:0007669"/>
    <property type="project" value="TreeGrafter"/>
</dbReference>
<dbReference type="GO" id="GO:0006890">
    <property type="term" value="P:retrograde vesicle-mediated transport, Golgi to endoplasmic reticulum"/>
    <property type="evidence" value="ECO:0007669"/>
    <property type="project" value="InterPro"/>
</dbReference>
<dbReference type="GO" id="GO:0070939">
    <property type="term" value="C:Dsl1/NZR complex"/>
    <property type="evidence" value="ECO:0007669"/>
    <property type="project" value="InterPro"/>
</dbReference>
<feature type="coiled-coil region" evidence="1">
    <location>
        <begin position="38"/>
        <end position="72"/>
    </location>
</feature>
<protein>
    <recommendedName>
        <fullName evidence="6">RINT-1 family protein</fullName>
    </recommendedName>
</protein>
<dbReference type="InterPro" id="IPR007528">
    <property type="entry name" value="RINT1_Tip20"/>
</dbReference>
<evidence type="ECO:0000256" key="1">
    <source>
        <dbReference type="SAM" id="Coils"/>
    </source>
</evidence>
<evidence type="ECO:0000313" key="5">
    <source>
        <dbReference type="RefSeq" id="XP_033532259.1"/>
    </source>
</evidence>
<evidence type="ECO:0008006" key="6">
    <source>
        <dbReference type="Google" id="ProtNLM"/>
    </source>
</evidence>
<feature type="region of interest" description="Disordered" evidence="2">
    <location>
        <begin position="1"/>
        <end position="22"/>
    </location>
</feature>
<keyword evidence="1" id="KW-0175">Coiled coil</keyword>
<gene>
    <name evidence="3 5" type="ORF">P152DRAFT_467669</name>
</gene>
<dbReference type="InterPro" id="IPR042042">
    <property type="entry name" value="Tip20p_domB"/>
</dbReference>
<keyword evidence="4" id="KW-1185">Reference proteome</keyword>
<reference evidence="5" key="3">
    <citation type="submission" date="2025-04" db="UniProtKB">
        <authorList>
            <consortium name="RefSeq"/>
        </authorList>
    </citation>
    <scope>IDENTIFICATION</scope>
    <source>
        <strain evidence="5">CBS 781.70</strain>
    </source>
</reference>
<dbReference type="Proteomes" id="UP000504638">
    <property type="component" value="Unplaced"/>
</dbReference>
<name>A0A6G1FXZ3_9PEZI</name>
<sequence length="900" mass="98118">MPSTVQSSIPSFPRENTDDRTSRVADYVDDKLQTLADLEDLDALLSNVRQQHELLKQQLVSAESSLQETQSASQSGSDDLIHRGANLTARLGKLDQDLLTVTGSSVSDDAMQKFENSMGKLRQLDIADGYFRLLKDVDELSSQCPKELEKSHRSALDTFRRLQTLNAALGPLQVDAEGAAPHLLDHVADITSSVRGTIKETLAKELRSILSECGWPSKEAMVPNNLRDQFDESVRKLLDLQLPELGSEDGMSRSMAASMQRGKGKQAAVLLPIEVLAAPLELRFRYHFTTGRATDRIDQPQMFLSAVLDMLSTHETFVMEHVQPILSAYFGELSTKNNTLLKTYGDAISAFITTLLPMVRKKVNGMLPGIDKAPPQLLSHLVDELLTFDTALRDDWQYDEPGNGNANENGWCGLAWELLVLKGYFPKWLQIENDFALARYEEIVNTSGSFEIDYEGVDANATKPTKAAIRLHDLLENTTDRYSRLPSFSHRLRFLIDIQIQMLDLFHSRLHSSLEAYLSMTSGVLGRSVQGISREEQAHLMGLGGLDRLCRVYGSASFLEAAMRDWSDEPLFLDMYRTLQERVRGRAPSPSPLANDTNDNDEPNPTAETDAAMTSSNPAIAGTMTASDIAARTSTAVLAAADDDLAPSTAPQSPTASVFDETAGAYNRLCARTEGILTDAVLRNVREALTPYLRTAGASFASLSSSGAVSGPAHSPAGFDRNSPGSPDVQPVLAAIRSQLGFLARGLAPGPVRRIARRVVATVDTAMWSALVGWRISGGGAAVLMGDIGALAGTMEGRGAGGVAGTVLKGVSVELFLEGKSGEAARVLGVRVKGRGLMEGEKEEEERKGWKGEELGLWEVERRLFADNESARRVLEEMEIVKLSVAQARQALRCRVELGS</sequence>
<dbReference type="Pfam" id="PF04437">
    <property type="entry name" value="RINT1_TIP1"/>
    <property type="match status" value="1"/>
</dbReference>
<feature type="region of interest" description="Disordered" evidence="2">
    <location>
        <begin position="583"/>
        <end position="614"/>
    </location>
</feature>
<dbReference type="PANTHER" id="PTHR13520">
    <property type="entry name" value="RAD50-INTERACTING PROTEIN 1 RINT-1"/>
    <property type="match status" value="1"/>
</dbReference>
<dbReference type="OrthoDB" id="2189254at2759"/>
<dbReference type="GeneID" id="54421354"/>
<evidence type="ECO:0000313" key="4">
    <source>
        <dbReference type="Proteomes" id="UP000504638"/>
    </source>
</evidence>